<evidence type="ECO:0000313" key="2">
    <source>
        <dbReference type="Proteomes" id="UP000530424"/>
    </source>
</evidence>
<proteinExistence type="predicted"/>
<comment type="caution">
    <text evidence="1">The sequence shown here is derived from an EMBL/GenBank/DDBJ whole genome shotgun (WGS) entry which is preliminary data.</text>
</comment>
<dbReference type="RefSeq" id="WP_179667778.1">
    <property type="nucleotide sequence ID" value="NZ_JACCFP010000001.1"/>
</dbReference>
<protein>
    <submittedName>
        <fullName evidence="1">Uncharacterized protein YhfF</fullName>
    </submittedName>
</protein>
<accession>A0A853C2N5</accession>
<dbReference type="Gene3D" id="3.10.400.10">
    <property type="entry name" value="Sulfate adenylyltransferase"/>
    <property type="match status" value="1"/>
</dbReference>
<name>A0A853C2N5_9ACTN</name>
<gene>
    <name evidence="1" type="ORF">HNR19_001974</name>
</gene>
<dbReference type="EMBL" id="JACCFP010000001">
    <property type="protein sequence ID" value="NYJ01276.1"/>
    <property type="molecule type" value="Genomic_DNA"/>
</dbReference>
<reference evidence="1 2" key="1">
    <citation type="submission" date="2020-07" db="EMBL/GenBank/DDBJ databases">
        <title>Sequencing the genomes of 1000 actinobacteria strains.</title>
        <authorList>
            <person name="Klenk H.-P."/>
        </authorList>
    </citation>
    <scope>NUCLEOTIDE SEQUENCE [LARGE SCALE GENOMIC DNA]</scope>
    <source>
        <strain evidence="1 2">DSM 103833</strain>
    </source>
</reference>
<organism evidence="1 2">
    <name type="scientific">Nocardioides thalensis</name>
    <dbReference type="NCBI Taxonomy" id="1914755"/>
    <lineage>
        <taxon>Bacteria</taxon>
        <taxon>Bacillati</taxon>
        <taxon>Actinomycetota</taxon>
        <taxon>Actinomycetes</taxon>
        <taxon>Propionibacteriales</taxon>
        <taxon>Nocardioidaceae</taxon>
        <taxon>Nocardioides</taxon>
    </lineage>
</organism>
<dbReference type="Proteomes" id="UP000530424">
    <property type="component" value="Unassembled WGS sequence"/>
</dbReference>
<dbReference type="AlphaFoldDB" id="A0A853C2N5"/>
<evidence type="ECO:0000313" key="1">
    <source>
        <dbReference type="EMBL" id="NYJ01276.1"/>
    </source>
</evidence>
<keyword evidence="2" id="KW-1185">Reference proteome</keyword>
<sequence length="124" mass="13215">MTTDQDAADEAVNAFWNEAKRRIHLEEISVYTGPSPLAAVPPPAWSWGEGADADAFVDDLLAHRLGETRVAVADYEAVGEQHPEPGSLSIVLDGAGRARVLVVTSDVTVDGTDVVQALKVLYTT</sequence>